<dbReference type="PIRSF" id="PIRSF000303">
    <property type="entry name" value="Glutathion_perox"/>
    <property type="match status" value="1"/>
</dbReference>
<dbReference type="Pfam" id="PF00255">
    <property type="entry name" value="GSHPx"/>
    <property type="match status" value="1"/>
</dbReference>
<protein>
    <recommendedName>
        <fullName evidence="4">Glutathione peroxidase</fullName>
    </recommendedName>
</protein>
<dbReference type="PRINTS" id="PR01011">
    <property type="entry name" value="GLUTPROXDASE"/>
</dbReference>
<keyword evidence="3 4" id="KW-0560">Oxidoreductase</keyword>
<gene>
    <name evidence="5" type="ORF">CVLEPA_LOCUS31744</name>
</gene>
<dbReference type="InterPro" id="IPR036249">
    <property type="entry name" value="Thioredoxin-like_sf"/>
</dbReference>
<dbReference type="SUPFAM" id="SSF52833">
    <property type="entry name" value="Thioredoxin-like"/>
    <property type="match status" value="1"/>
</dbReference>
<keyword evidence="6" id="KW-1185">Reference proteome</keyword>
<proteinExistence type="inferred from homology"/>
<comment type="caution">
    <text evidence="5">The sequence shown here is derived from an EMBL/GenBank/DDBJ whole genome shotgun (WGS) entry which is preliminary data.</text>
</comment>
<dbReference type="PROSITE" id="PS51355">
    <property type="entry name" value="GLUTATHIONE_PEROXID_3"/>
    <property type="match status" value="1"/>
</dbReference>
<dbReference type="EMBL" id="CAWYQH010000174">
    <property type="protein sequence ID" value="CAK8698298.1"/>
    <property type="molecule type" value="Genomic_DNA"/>
</dbReference>
<dbReference type="PANTHER" id="PTHR11592">
    <property type="entry name" value="GLUTATHIONE PEROXIDASE"/>
    <property type="match status" value="1"/>
</dbReference>
<evidence type="ECO:0000256" key="2">
    <source>
        <dbReference type="ARBA" id="ARBA00022559"/>
    </source>
</evidence>
<comment type="similarity">
    <text evidence="1 4">Belongs to the glutathione peroxidase family.</text>
</comment>
<dbReference type="Gene3D" id="3.40.30.10">
    <property type="entry name" value="Glutaredoxin"/>
    <property type="match status" value="1"/>
</dbReference>
<reference evidence="5 6" key="1">
    <citation type="submission" date="2024-02" db="EMBL/GenBank/DDBJ databases">
        <authorList>
            <person name="Daric V."/>
            <person name="Darras S."/>
        </authorList>
    </citation>
    <scope>NUCLEOTIDE SEQUENCE [LARGE SCALE GENOMIC DNA]</scope>
</reference>
<dbReference type="Proteomes" id="UP001642483">
    <property type="component" value="Unassembled WGS sequence"/>
</dbReference>
<evidence type="ECO:0000256" key="3">
    <source>
        <dbReference type="ARBA" id="ARBA00023002"/>
    </source>
</evidence>
<name>A0ABP0H4F2_CLALP</name>
<keyword evidence="2 4" id="KW-0575">Peroxidase</keyword>
<dbReference type="PANTHER" id="PTHR11592:SF81">
    <property type="entry name" value="GLUTATHIONE PEROXIDASE"/>
    <property type="match status" value="1"/>
</dbReference>
<evidence type="ECO:0000313" key="5">
    <source>
        <dbReference type="EMBL" id="CAK8698298.1"/>
    </source>
</evidence>
<accession>A0ABP0H4F2</accession>
<organism evidence="5 6">
    <name type="scientific">Clavelina lepadiformis</name>
    <name type="common">Light-bulb sea squirt</name>
    <name type="synonym">Ascidia lepadiformis</name>
    <dbReference type="NCBI Taxonomy" id="159417"/>
    <lineage>
        <taxon>Eukaryota</taxon>
        <taxon>Metazoa</taxon>
        <taxon>Chordata</taxon>
        <taxon>Tunicata</taxon>
        <taxon>Ascidiacea</taxon>
        <taxon>Aplousobranchia</taxon>
        <taxon>Clavelinidae</taxon>
        <taxon>Clavelina</taxon>
    </lineage>
</organism>
<dbReference type="InterPro" id="IPR000889">
    <property type="entry name" value="Glutathione_peroxidase"/>
</dbReference>
<sequence length="139" mass="16029">MNALLELYNDKPVVILAFPCDQFNLQQPEADDEILNGIKYVRPGHGFVPNNRIHYFAKSNVNGADETSLYKNLKSSCPATTNMLGVRTEFYWDQIRSNDITWNWNKFLLDKTGVPRHRFGSDSDVTQLTSWIDNVMNEK</sequence>
<evidence type="ECO:0000256" key="1">
    <source>
        <dbReference type="ARBA" id="ARBA00006926"/>
    </source>
</evidence>
<evidence type="ECO:0000313" key="6">
    <source>
        <dbReference type="Proteomes" id="UP001642483"/>
    </source>
</evidence>
<evidence type="ECO:0000256" key="4">
    <source>
        <dbReference type="RuleBase" id="RU000499"/>
    </source>
</evidence>